<dbReference type="PANTHER" id="PTHR30005">
    <property type="entry name" value="EXOPOLYPHOSPHATASE"/>
    <property type="match status" value="1"/>
</dbReference>
<dbReference type="eggNOG" id="COG0248">
    <property type="taxonomic scope" value="Bacteria"/>
</dbReference>
<dbReference type="Pfam" id="PF02541">
    <property type="entry name" value="Ppx-GppA"/>
    <property type="match status" value="1"/>
</dbReference>
<dbReference type="RefSeq" id="WP_006061757.1">
    <property type="nucleotide sequence ID" value="NZ_KB290821.1"/>
</dbReference>
<dbReference type="InterPro" id="IPR050273">
    <property type="entry name" value="GppA/Ppx_hydrolase"/>
</dbReference>
<comment type="caution">
    <text evidence="2">The sequence shown here is derived from an EMBL/GenBank/DDBJ whole genome shotgun (WGS) entry which is preliminary data.</text>
</comment>
<dbReference type="InterPro" id="IPR043129">
    <property type="entry name" value="ATPase_NBD"/>
</dbReference>
<dbReference type="PATRIC" id="fig|1035195.3.peg.51"/>
<evidence type="ECO:0000313" key="2">
    <source>
        <dbReference type="EMBL" id="EKX92394.1"/>
    </source>
</evidence>
<dbReference type="STRING" id="1035195.HMPREF9997_00059"/>
<dbReference type="InterPro" id="IPR003695">
    <property type="entry name" value="Ppx_GppA_N"/>
</dbReference>
<dbReference type="EMBL" id="AMEM01000005">
    <property type="protein sequence ID" value="EKX92394.1"/>
    <property type="molecule type" value="Genomic_DNA"/>
</dbReference>
<keyword evidence="3" id="KW-1185">Reference proteome</keyword>
<dbReference type="AlphaFoldDB" id="L1MN68"/>
<name>L1MN68_9CORY</name>
<dbReference type="Gene3D" id="3.30.420.150">
    <property type="entry name" value="Exopolyphosphatase. Domain 2"/>
    <property type="match status" value="1"/>
</dbReference>
<proteinExistence type="predicted"/>
<dbReference type="PANTHER" id="PTHR30005:SF13">
    <property type="entry name" value="EXOPOLYPHOSPHATASE 2"/>
    <property type="match status" value="1"/>
</dbReference>
<feature type="domain" description="Ppx/GppA phosphatase N-terminal" evidence="1">
    <location>
        <begin position="18"/>
        <end position="310"/>
    </location>
</feature>
<gene>
    <name evidence="2" type="ORF">HMPREF9997_00059</name>
</gene>
<dbReference type="HOGENOM" id="CLU_025908_1_2_11"/>
<dbReference type="OrthoDB" id="9793035at2"/>
<dbReference type="Gene3D" id="3.30.420.40">
    <property type="match status" value="1"/>
</dbReference>
<dbReference type="CDD" id="cd24119">
    <property type="entry name" value="ASKHA_NBD_MtPPX2-like"/>
    <property type="match status" value="1"/>
</dbReference>
<protein>
    <submittedName>
        <fullName evidence="2">Ppx/GppA phosphatase family protein</fullName>
    </submittedName>
</protein>
<accession>L1MN68</accession>
<evidence type="ECO:0000259" key="1">
    <source>
        <dbReference type="Pfam" id="PF02541"/>
    </source>
</evidence>
<dbReference type="GeneID" id="84896517"/>
<dbReference type="Proteomes" id="UP000010445">
    <property type="component" value="Unassembled WGS sequence"/>
</dbReference>
<reference evidence="2 3" key="1">
    <citation type="submission" date="2012-05" db="EMBL/GenBank/DDBJ databases">
        <authorList>
            <person name="Weinstock G."/>
            <person name="Sodergren E."/>
            <person name="Lobos E.A."/>
            <person name="Fulton L."/>
            <person name="Fulton R."/>
            <person name="Courtney L."/>
            <person name="Fronick C."/>
            <person name="O'Laughlin M."/>
            <person name="Godfrey J."/>
            <person name="Wilson R.M."/>
            <person name="Miner T."/>
            <person name="Farmer C."/>
            <person name="Delehaunty K."/>
            <person name="Cordes M."/>
            <person name="Minx P."/>
            <person name="Tomlinson C."/>
            <person name="Chen J."/>
            <person name="Wollam A."/>
            <person name="Pepin K.H."/>
            <person name="Bhonagiri V."/>
            <person name="Zhang X."/>
            <person name="Suruliraj S."/>
            <person name="Warren W."/>
            <person name="Mitreva M."/>
            <person name="Mardis E.R."/>
            <person name="Wilson R.K."/>
        </authorList>
    </citation>
    <scope>NUCLEOTIDE SEQUENCE [LARGE SCALE GENOMIC DNA]</scope>
    <source>
        <strain evidence="2 3">F0235</strain>
    </source>
</reference>
<sequence>MTRLAAVDCGTNSIRLLICDSTDGKIKEIHRTMEIVRLGEGVDETGHFSDAALARTANALEGYATIMDIERVNKVRMVATSASRDAANKDEFFAMTAELLGRVVPGAQAEIISGEEEAALSFKGAVADLPPEDGPFCVVDLGGGSTEFVVGSHGGPISGSYSAQMGCVRLSERIMRSNPATAEEVTQADAYVAEQLARVRADVPIGSTRTLVGCAGTFTTLSALAQGLETYDSHAIHGSVLRFDALRVLTAQLIRESSEQLSINPVIHPGRADVIAGGAVVVNGIMALLAEEADVHTMTISEKDILDGIIAELAGE</sequence>
<organism evidence="2 3">
    <name type="scientific">Corynebacterium durum F0235</name>
    <dbReference type="NCBI Taxonomy" id="1035195"/>
    <lineage>
        <taxon>Bacteria</taxon>
        <taxon>Bacillati</taxon>
        <taxon>Actinomycetota</taxon>
        <taxon>Actinomycetes</taxon>
        <taxon>Mycobacteriales</taxon>
        <taxon>Corynebacteriaceae</taxon>
        <taxon>Corynebacterium</taxon>
    </lineage>
</organism>
<dbReference type="GO" id="GO:0016462">
    <property type="term" value="F:pyrophosphatase activity"/>
    <property type="evidence" value="ECO:0007669"/>
    <property type="project" value="TreeGrafter"/>
</dbReference>
<evidence type="ECO:0000313" key="3">
    <source>
        <dbReference type="Proteomes" id="UP000010445"/>
    </source>
</evidence>
<dbReference type="SUPFAM" id="SSF53067">
    <property type="entry name" value="Actin-like ATPase domain"/>
    <property type="match status" value="2"/>
</dbReference>